<feature type="transmembrane region" description="Helical" evidence="5">
    <location>
        <begin position="102"/>
        <end position="122"/>
    </location>
</feature>
<accession>A0A2X4RUZ2</accession>
<evidence type="ECO:0000313" key="6">
    <source>
        <dbReference type="EMBL" id="SQI01012.1"/>
    </source>
</evidence>
<dbReference type="GO" id="GO:0008233">
    <property type="term" value="F:peptidase activity"/>
    <property type="evidence" value="ECO:0007669"/>
    <property type="project" value="UniProtKB-KW"/>
</dbReference>
<keyword evidence="6" id="KW-0645">Protease</keyword>
<dbReference type="InterPro" id="IPR003825">
    <property type="entry name" value="Colicin-V_CvpA"/>
</dbReference>
<dbReference type="KEGG" id="cmin:NCTC10288_02336"/>
<dbReference type="NCBIfam" id="NF033740">
    <property type="entry name" value="MarP_fam_protase"/>
    <property type="match status" value="1"/>
</dbReference>
<organism evidence="6 7">
    <name type="scientific">Corynebacterium minutissimum</name>
    <dbReference type="NCBI Taxonomy" id="38301"/>
    <lineage>
        <taxon>Bacteria</taxon>
        <taxon>Bacillati</taxon>
        <taxon>Actinomycetota</taxon>
        <taxon>Actinomycetes</taxon>
        <taxon>Mycobacteriales</taxon>
        <taxon>Corynebacteriaceae</taxon>
        <taxon>Corynebacterium</taxon>
    </lineage>
</organism>
<dbReference type="InterPro" id="IPR009003">
    <property type="entry name" value="Peptidase_S1_PA"/>
</dbReference>
<feature type="transmembrane region" description="Helical" evidence="5">
    <location>
        <begin position="6"/>
        <end position="26"/>
    </location>
</feature>
<gene>
    <name evidence="6" type="ORF">NCTC10288_02336</name>
</gene>
<dbReference type="GO" id="GO:0006508">
    <property type="term" value="P:proteolysis"/>
    <property type="evidence" value="ECO:0007669"/>
    <property type="project" value="UniProtKB-KW"/>
</dbReference>
<evidence type="ECO:0000256" key="5">
    <source>
        <dbReference type="SAM" id="Phobius"/>
    </source>
</evidence>
<evidence type="ECO:0000256" key="3">
    <source>
        <dbReference type="ARBA" id="ARBA00022989"/>
    </source>
</evidence>
<name>A0A2X4RUZ2_9CORY</name>
<dbReference type="Gene3D" id="2.40.10.10">
    <property type="entry name" value="Trypsin-like serine proteases"/>
    <property type="match status" value="2"/>
</dbReference>
<sequence>MKVFSVSLAVDIAIVIAVLLAVRVGWRQGALTAVLAAVGVIAGLVLGTVAAPATMQLADQPAVRFLLAVGVLILLVGLGQLVGASLGAALRDRMRTRSGQRVDSSIGAVFQSVAAVVVIWLVSLPLASNLGGQPGQALRESRILSGLNAAAPDRLASLPNGLAAMLNDSGLPPLVSPWERSGADVEVEAPELEIGDPELLERVRPSVIHVLGDAEACSRRLMGSGFVTEPDYVITNAHVVAGTDKVRLDTVLGLKEADVVYYNSDVDIAVLHSPGLGLDPLPWAEDVAVTGDDAIVLGFPQSGPFSAETARIRDRLTIAGPDIYSTGRVERDAYTVRGNIRQGNSGGPMITPEGQVLGVVFGASVEDSDTGYALTADEVRGHVGDVTLLADATPTGSCVG</sequence>
<dbReference type="EMBL" id="LS483460">
    <property type="protein sequence ID" value="SQI01012.1"/>
    <property type="molecule type" value="Genomic_DNA"/>
</dbReference>
<feature type="transmembrane region" description="Helical" evidence="5">
    <location>
        <begin position="65"/>
        <end position="90"/>
    </location>
</feature>
<evidence type="ECO:0000313" key="7">
    <source>
        <dbReference type="Proteomes" id="UP000249264"/>
    </source>
</evidence>
<dbReference type="EC" id="3.4.21.-" evidence="6"/>
<dbReference type="GO" id="GO:0016020">
    <property type="term" value="C:membrane"/>
    <property type="evidence" value="ECO:0007669"/>
    <property type="project" value="UniProtKB-SubCell"/>
</dbReference>
<dbReference type="Pfam" id="PF13365">
    <property type="entry name" value="Trypsin_2"/>
    <property type="match status" value="1"/>
</dbReference>
<evidence type="ECO:0000256" key="2">
    <source>
        <dbReference type="ARBA" id="ARBA00022692"/>
    </source>
</evidence>
<reference evidence="6 7" key="1">
    <citation type="submission" date="2018-06" db="EMBL/GenBank/DDBJ databases">
        <authorList>
            <consortium name="Pathogen Informatics"/>
            <person name="Doyle S."/>
        </authorList>
    </citation>
    <scope>NUCLEOTIDE SEQUENCE [LARGE SCALE GENOMIC DNA]</scope>
    <source>
        <strain evidence="6 7">NCTC10288</strain>
    </source>
</reference>
<dbReference type="STRING" id="38301.NX84_02225"/>
<dbReference type="SUPFAM" id="SSF50494">
    <property type="entry name" value="Trypsin-like serine proteases"/>
    <property type="match status" value="1"/>
</dbReference>
<keyword evidence="6" id="KW-0378">Hydrolase</keyword>
<dbReference type="InterPro" id="IPR043504">
    <property type="entry name" value="Peptidase_S1_PA_chymotrypsin"/>
</dbReference>
<dbReference type="GO" id="GO:0009403">
    <property type="term" value="P:toxin biosynthetic process"/>
    <property type="evidence" value="ECO:0007669"/>
    <property type="project" value="InterPro"/>
</dbReference>
<dbReference type="PANTHER" id="PTHR43019:SF23">
    <property type="entry name" value="PROTEASE DO-LIKE 5, CHLOROPLASTIC"/>
    <property type="match status" value="1"/>
</dbReference>
<evidence type="ECO:0000256" key="4">
    <source>
        <dbReference type="ARBA" id="ARBA00023136"/>
    </source>
</evidence>
<feature type="transmembrane region" description="Helical" evidence="5">
    <location>
        <begin position="33"/>
        <end position="53"/>
    </location>
</feature>
<dbReference type="InterPro" id="IPR047680">
    <property type="entry name" value="MarP-like"/>
</dbReference>
<keyword evidence="4 5" id="KW-0472">Membrane</keyword>
<keyword evidence="3 5" id="KW-1133">Transmembrane helix</keyword>
<comment type="subcellular location">
    <subcellularLocation>
        <location evidence="1">Membrane</location>
        <topology evidence="1">Multi-pass membrane protein</topology>
    </subcellularLocation>
</comment>
<dbReference type="Proteomes" id="UP000249264">
    <property type="component" value="Chromosome 1"/>
</dbReference>
<keyword evidence="2 5" id="KW-0812">Transmembrane</keyword>
<dbReference type="PANTHER" id="PTHR43019">
    <property type="entry name" value="SERINE ENDOPROTEASE DEGS"/>
    <property type="match status" value="1"/>
</dbReference>
<evidence type="ECO:0000256" key="1">
    <source>
        <dbReference type="ARBA" id="ARBA00004141"/>
    </source>
</evidence>
<dbReference type="AlphaFoldDB" id="A0A2X4RUZ2"/>
<proteinExistence type="predicted"/>
<protein>
    <submittedName>
        <fullName evidence="6">Membrane-associated serine protease</fullName>
        <ecNumber evidence="6">3.4.21.-</ecNumber>
    </submittedName>
</protein>
<dbReference type="Pfam" id="PF02674">
    <property type="entry name" value="Colicin_V"/>
    <property type="match status" value="1"/>
</dbReference>